<feature type="domain" description="DUF5018" evidence="3">
    <location>
        <begin position="64"/>
        <end position="150"/>
    </location>
</feature>
<feature type="domain" description="RCC1-like" evidence="4">
    <location>
        <begin position="393"/>
        <end position="687"/>
    </location>
</feature>
<name>A0A6P1W1J9_9BACT</name>
<keyword evidence="2" id="KW-0677">Repeat</keyword>
<keyword evidence="6" id="KW-1185">Reference proteome</keyword>
<gene>
    <name evidence="5" type="ORF">GJR95_24095</name>
</gene>
<dbReference type="InterPro" id="IPR000408">
    <property type="entry name" value="Reg_chr_condens"/>
</dbReference>
<dbReference type="InterPro" id="IPR058923">
    <property type="entry name" value="RCC1-like_dom"/>
</dbReference>
<dbReference type="Proteomes" id="UP000464577">
    <property type="component" value="Chromosome"/>
</dbReference>
<evidence type="ECO:0000259" key="3">
    <source>
        <dbReference type="Pfam" id="PF16410"/>
    </source>
</evidence>
<evidence type="ECO:0000313" key="5">
    <source>
        <dbReference type="EMBL" id="QHV97897.1"/>
    </source>
</evidence>
<dbReference type="PANTHER" id="PTHR45982">
    <property type="entry name" value="REGULATOR OF CHROMOSOME CONDENSATION"/>
    <property type="match status" value="1"/>
</dbReference>
<dbReference type="Pfam" id="PF25390">
    <property type="entry name" value="WD40_RLD"/>
    <property type="match status" value="1"/>
</dbReference>
<dbReference type="PROSITE" id="PS50012">
    <property type="entry name" value="RCC1_3"/>
    <property type="match status" value="3"/>
</dbReference>
<reference evidence="5 6" key="1">
    <citation type="submission" date="2019-11" db="EMBL/GenBank/DDBJ databases">
        <title>Spirosoma endbachense sp. nov., isolated from a natural salt meadow.</title>
        <authorList>
            <person name="Rojas J."/>
            <person name="Ambika Manirajan B."/>
            <person name="Ratering S."/>
            <person name="Suarez C."/>
            <person name="Geissler-Plaum R."/>
            <person name="Schnell S."/>
        </authorList>
    </citation>
    <scope>NUCLEOTIDE SEQUENCE [LARGE SCALE GENOMIC DNA]</scope>
    <source>
        <strain evidence="5 6">I-24</strain>
    </source>
</reference>
<dbReference type="InterPro" id="IPR032186">
    <property type="entry name" value="DUF5018"/>
</dbReference>
<dbReference type="EMBL" id="CP045997">
    <property type="protein sequence ID" value="QHV97897.1"/>
    <property type="molecule type" value="Genomic_DNA"/>
</dbReference>
<dbReference type="Pfam" id="PF16410">
    <property type="entry name" value="DUF5018"/>
    <property type="match status" value="1"/>
</dbReference>
<evidence type="ECO:0000256" key="1">
    <source>
        <dbReference type="ARBA" id="ARBA00022658"/>
    </source>
</evidence>
<dbReference type="KEGG" id="senf:GJR95_24095"/>
<keyword evidence="1" id="KW-0344">Guanine-nucleotide releasing factor</keyword>
<dbReference type="AlphaFoldDB" id="A0A6P1W1J9"/>
<dbReference type="RefSeq" id="WP_162388310.1">
    <property type="nucleotide sequence ID" value="NZ_CP045997.1"/>
</dbReference>
<evidence type="ECO:0000313" key="6">
    <source>
        <dbReference type="Proteomes" id="UP000464577"/>
    </source>
</evidence>
<dbReference type="Gene3D" id="2.60.40.2340">
    <property type="match status" value="3"/>
</dbReference>
<dbReference type="SUPFAM" id="SSF50985">
    <property type="entry name" value="RCC1/BLIP-II"/>
    <property type="match status" value="1"/>
</dbReference>
<accession>A0A6P1W1J9</accession>
<sequence length="689" mass="73003">MLKNLISQPLRPLAVENQISQLSLSIIHTKMKILLSIRQYFLALSIVALLIQCKKADTDTPPPKSSAKVISGFTFSNITPAVAGTINSTSRTISATVANGTDLTKLVPTITISAKATVSPASGVATNFTNPVTYTVTAEDGTSSMYTVTVELGAAPKSNIKEITSFVFNGLNPVVTAKIEPTSRAISATVSNGTDVTKLVPTITLSDKAKISPASGVVQNFTNPVTYTVTAEDNSTQSFTVSVAVMAAGPVSIDKQITGFTFESLDPVVSATINQATAIIEAVVPSFVSITALAPTITLSPNAVVFPASKSFQNFTNPVIYTVTAANGSTQRYEVRVTKKVAVASVLQEAIAGGDRSFFIKSDNSLWVAGYVGASGNENQLYNYRQVPERIMDDIKSVSSGYRHTFFIKTDNSLWAVGDNNKGQLGDGASNLGTIRSTMYKIMNDVKAVSLGWSHSLIIKMDNSLWVTGSNDYGELGDGSTYASRSTPIKIMDDVQAVAAGTNFSLVLKTDNTLWAMGDNRKLQLGSDKLPAKVTKPVQVATNVKAIAAGFSHTLVLKADNTLWAAGDNGSGQLISGIVKDGPFNLFQVMADVKAVTAGYYQAIALKTDNSLWAAGSLGSYVKELNTTVSDYIPVKVTTGVKSISTGSSHTLLIKTDNSVWGIGSDEFGQLGNNHVGGYYQTPERVQLP</sequence>
<dbReference type="InterPro" id="IPR009091">
    <property type="entry name" value="RCC1/BLIP-II"/>
</dbReference>
<evidence type="ECO:0000259" key="4">
    <source>
        <dbReference type="Pfam" id="PF25390"/>
    </source>
</evidence>
<dbReference type="GO" id="GO:0005085">
    <property type="term" value="F:guanyl-nucleotide exchange factor activity"/>
    <property type="evidence" value="ECO:0007669"/>
    <property type="project" value="TreeGrafter"/>
</dbReference>
<dbReference type="Gene3D" id="2.130.10.30">
    <property type="entry name" value="Regulator of chromosome condensation 1/beta-lactamase-inhibitor protein II"/>
    <property type="match status" value="2"/>
</dbReference>
<dbReference type="PANTHER" id="PTHR45982:SF1">
    <property type="entry name" value="REGULATOR OF CHROMOSOME CONDENSATION"/>
    <property type="match status" value="1"/>
</dbReference>
<dbReference type="InterPro" id="IPR051553">
    <property type="entry name" value="Ran_GTPase-activating"/>
</dbReference>
<dbReference type="GO" id="GO:0005737">
    <property type="term" value="C:cytoplasm"/>
    <property type="evidence" value="ECO:0007669"/>
    <property type="project" value="TreeGrafter"/>
</dbReference>
<protein>
    <submittedName>
        <fullName evidence="5">Uncharacterized protein</fullName>
    </submittedName>
</protein>
<organism evidence="5 6">
    <name type="scientific">Spirosoma endbachense</name>
    <dbReference type="NCBI Taxonomy" id="2666025"/>
    <lineage>
        <taxon>Bacteria</taxon>
        <taxon>Pseudomonadati</taxon>
        <taxon>Bacteroidota</taxon>
        <taxon>Cytophagia</taxon>
        <taxon>Cytophagales</taxon>
        <taxon>Cytophagaceae</taxon>
        <taxon>Spirosoma</taxon>
    </lineage>
</organism>
<evidence type="ECO:0000256" key="2">
    <source>
        <dbReference type="ARBA" id="ARBA00022737"/>
    </source>
</evidence>
<proteinExistence type="predicted"/>